<name>A0A1F4SU76_UNCSA</name>
<dbReference type="EMBL" id="MEUB01000013">
    <property type="protein sequence ID" value="OGC23990.1"/>
    <property type="molecule type" value="Genomic_DNA"/>
</dbReference>
<evidence type="ECO:0000313" key="2">
    <source>
        <dbReference type="Proteomes" id="UP000178417"/>
    </source>
</evidence>
<comment type="caution">
    <text evidence="1">The sequence shown here is derived from an EMBL/GenBank/DDBJ whole genome shotgun (WGS) entry which is preliminary data.</text>
</comment>
<evidence type="ECO:0000313" key="1">
    <source>
        <dbReference type="EMBL" id="OGC23990.1"/>
    </source>
</evidence>
<evidence type="ECO:0008006" key="3">
    <source>
        <dbReference type="Google" id="ProtNLM"/>
    </source>
</evidence>
<sequence>MKAIKYFTSVLPDGNIPIPKYVRREMPVKKGEELEVILSYITIKNKEDSIKSLQKRMQEDSKAKVKKHLTLKEINEMVHEIRRI</sequence>
<reference evidence="1 2" key="1">
    <citation type="journal article" date="2016" name="Nat. Commun.">
        <title>Thousands of microbial genomes shed light on interconnected biogeochemical processes in an aquifer system.</title>
        <authorList>
            <person name="Anantharaman K."/>
            <person name="Brown C.T."/>
            <person name="Hug L.A."/>
            <person name="Sharon I."/>
            <person name="Castelle C.J."/>
            <person name="Probst A.J."/>
            <person name="Thomas B.C."/>
            <person name="Singh A."/>
            <person name="Wilkins M.J."/>
            <person name="Karaoz U."/>
            <person name="Brodie E.L."/>
            <person name="Williams K.H."/>
            <person name="Hubbard S.S."/>
            <person name="Banfield J.F."/>
        </authorList>
    </citation>
    <scope>NUCLEOTIDE SEQUENCE [LARGE SCALE GENOMIC DNA]</scope>
</reference>
<organism evidence="1 2">
    <name type="scientific">candidate division WOR-1 bacterium RIFOXYB2_FULL_37_13</name>
    <dbReference type="NCBI Taxonomy" id="1802579"/>
    <lineage>
        <taxon>Bacteria</taxon>
        <taxon>Bacillati</taxon>
        <taxon>Saganbacteria</taxon>
    </lineage>
</organism>
<gene>
    <name evidence="1" type="ORF">A2310_05535</name>
</gene>
<dbReference type="AlphaFoldDB" id="A0A1F4SU76"/>
<accession>A0A1F4SU76</accession>
<proteinExistence type="predicted"/>
<dbReference type="STRING" id="1802579.A2310_05535"/>
<dbReference type="Proteomes" id="UP000178417">
    <property type="component" value="Unassembled WGS sequence"/>
</dbReference>
<protein>
    <recommendedName>
        <fullName evidence="3">SpoVT-AbrB domain-containing protein</fullName>
    </recommendedName>
</protein>